<evidence type="ECO:0000313" key="7">
    <source>
        <dbReference type="EMBL" id="TQV83698.1"/>
    </source>
</evidence>
<dbReference type="AlphaFoldDB" id="A0A545U2L5"/>
<organism evidence="7 8">
    <name type="scientific">Denitrobaculum tricleocarpae</name>
    <dbReference type="NCBI Taxonomy" id="2591009"/>
    <lineage>
        <taxon>Bacteria</taxon>
        <taxon>Pseudomonadati</taxon>
        <taxon>Pseudomonadota</taxon>
        <taxon>Alphaproteobacteria</taxon>
        <taxon>Rhodospirillales</taxon>
        <taxon>Rhodospirillaceae</taxon>
        <taxon>Denitrobaculum</taxon>
    </lineage>
</organism>
<keyword evidence="3 7" id="KW-0032">Aminotransferase</keyword>
<comment type="caution">
    <text evidence="7">The sequence shown here is derived from an EMBL/GenBank/DDBJ whole genome shotgun (WGS) entry which is preliminary data.</text>
</comment>
<dbReference type="GO" id="GO:0005829">
    <property type="term" value="C:cytosol"/>
    <property type="evidence" value="ECO:0007669"/>
    <property type="project" value="TreeGrafter"/>
</dbReference>
<dbReference type="PANTHER" id="PTHR43094:SF1">
    <property type="entry name" value="AMINOTRANSFERASE CLASS-III"/>
    <property type="match status" value="1"/>
</dbReference>
<dbReference type="PANTHER" id="PTHR43094">
    <property type="entry name" value="AMINOTRANSFERASE"/>
    <property type="match status" value="1"/>
</dbReference>
<dbReference type="InterPro" id="IPR015422">
    <property type="entry name" value="PyrdxlP-dep_Trfase_small"/>
</dbReference>
<evidence type="ECO:0000256" key="1">
    <source>
        <dbReference type="ARBA" id="ARBA00001933"/>
    </source>
</evidence>
<dbReference type="InterPro" id="IPR049704">
    <property type="entry name" value="Aminotrans_3_PPA_site"/>
</dbReference>
<dbReference type="FunFam" id="3.40.640.10:FF:000014">
    <property type="entry name" value="Adenosylmethionine-8-amino-7-oxononanoate aminotransferase, probable"/>
    <property type="match status" value="1"/>
</dbReference>
<proteinExistence type="inferred from homology"/>
<comment type="cofactor">
    <cofactor evidence="1">
        <name>pyridoxal 5'-phosphate</name>
        <dbReference type="ChEBI" id="CHEBI:597326"/>
    </cofactor>
</comment>
<dbReference type="SUPFAM" id="SSF53383">
    <property type="entry name" value="PLP-dependent transferases"/>
    <property type="match status" value="1"/>
</dbReference>
<dbReference type="InterPro" id="IPR015424">
    <property type="entry name" value="PyrdxlP-dep_Trfase"/>
</dbReference>
<evidence type="ECO:0000313" key="8">
    <source>
        <dbReference type="Proteomes" id="UP000315252"/>
    </source>
</evidence>
<gene>
    <name evidence="7" type="ORF">FKG95_03685</name>
</gene>
<dbReference type="OrthoDB" id="9801834at2"/>
<protein>
    <submittedName>
        <fullName evidence="7">Aspartate aminotransferase family protein</fullName>
    </submittedName>
</protein>
<dbReference type="PROSITE" id="PS00600">
    <property type="entry name" value="AA_TRANSFER_CLASS_3"/>
    <property type="match status" value="1"/>
</dbReference>
<dbReference type="Pfam" id="PF00202">
    <property type="entry name" value="Aminotran_3"/>
    <property type="match status" value="1"/>
</dbReference>
<keyword evidence="4 7" id="KW-0808">Transferase</keyword>
<reference evidence="7 8" key="1">
    <citation type="submission" date="2019-06" db="EMBL/GenBank/DDBJ databases">
        <title>Whole genome sequence for Rhodospirillaceae sp. R148.</title>
        <authorList>
            <person name="Wang G."/>
        </authorList>
    </citation>
    <scope>NUCLEOTIDE SEQUENCE [LARGE SCALE GENOMIC DNA]</scope>
    <source>
        <strain evidence="7 8">R148</strain>
    </source>
</reference>
<keyword evidence="8" id="KW-1185">Reference proteome</keyword>
<dbReference type="CDD" id="cd00610">
    <property type="entry name" value="OAT_like"/>
    <property type="match status" value="1"/>
</dbReference>
<dbReference type="InterPro" id="IPR015421">
    <property type="entry name" value="PyrdxlP-dep_Trfase_major"/>
</dbReference>
<dbReference type="NCBIfam" id="NF004767">
    <property type="entry name" value="PRK06105.1"/>
    <property type="match status" value="1"/>
</dbReference>
<sequence>MSTQLSRNETAWWREADAKHHLHPFTDTKGLANEGGSRIITKAEGVWLTDSEGNRILDGMAGLWCVNMGYGRKELALAAYDQMLELPYYNTFFKTATPPSVELSEKLAKITPDGLNHVFYGSSGSDANDTIVRMVRHFWNLARKPTKKIFISRNNAYHGSTMAAASLGGMAAMHGQADLPLPGFEHVMQPYWFDLGGDLTPDELGLKAAEALENRILILGAQNVAAFIGEPVQGAGGVIIPPESYWPKVQEICRKYDILLIADEVICGFGRTGNWFGCETFGISPDIMPLAKGISSGYLPLSAVMVGERVAGTLIEDGGEFYHGFTYSGHPVCCAVALANIRLMEEENIVEKVRSKTGPYLQAKLNELADHPLVGEVRGVGFLGAIELAKDKATRARFADVGTTGALCKDYATGNGLIMRAVGDTLVVSPPLIMSKPEIDELFKRARLSLDMTAKDLGVM</sequence>
<dbReference type="NCBIfam" id="NF005682">
    <property type="entry name" value="PRK07480.1"/>
    <property type="match status" value="1"/>
</dbReference>
<dbReference type="RefSeq" id="WP_142894934.1">
    <property type="nucleotide sequence ID" value="NZ_ML660052.1"/>
</dbReference>
<dbReference type="Gene3D" id="3.40.640.10">
    <property type="entry name" value="Type I PLP-dependent aspartate aminotransferase-like (Major domain)"/>
    <property type="match status" value="1"/>
</dbReference>
<dbReference type="GO" id="GO:0030170">
    <property type="term" value="F:pyridoxal phosphate binding"/>
    <property type="evidence" value="ECO:0007669"/>
    <property type="project" value="InterPro"/>
</dbReference>
<evidence type="ECO:0000256" key="4">
    <source>
        <dbReference type="ARBA" id="ARBA00022679"/>
    </source>
</evidence>
<evidence type="ECO:0000256" key="5">
    <source>
        <dbReference type="ARBA" id="ARBA00022898"/>
    </source>
</evidence>
<dbReference type="InterPro" id="IPR005814">
    <property type="entry name" value="Aminotrans_3"/>
</dbReference>
<evidence type="ECO:0000256" key="2">
    <source>
        <dbReference type="ARBA" id="ARBA00008954"/>
    </source>
</evidence>
<name>A0A545U2L5_9PROT</name>
<dbReference type="PIRSF" id="PIRSF000521">
    <property type="entry name" value="Transaminase_4ab_Lys_Orn"/>
    <property type="match status" value="1"/>
</dbReference>
<dbReference type="Gene3D" id="3.90.1150.10">
    <property type="entry name" value="Aspartate Aminotransferase, domain 1"/>
    <property type="match status" value="1"/>
</dbReference>
<comment type="similarity">
    <text evidence="2 6">Belongs to the class-III pyridoxal-phosphate-dependent aminotransferase family.</text>
</comment>
<accession>A0A545U2L5</accession>
<keyword evidence="5 6" id="KW-0663">Pyridoxal phosphate</keyword>
<evidence type="ECO:0000256" key="6">
    <source>
        <dbReference type="RuleBase" id="RU003560"/>
    </source>
</evidence>
<evidence type="ECO:0000256" key="3">
    <source>
        <dbReference type="ARBA" id="ARBA00022576"/>
    </source>
</evidence>
<dbReference type="GO" id="GO:0008483">
    <property type="term" value="F:transaminase activity"/>
    <property type="evidence" value="ECO:0007669"/>
    <property type="project" value="UniProtKB-KW"/>
</dbReference>
<dbReference type="Proteomes" id="UP000315252">
    <property type="component" value="Unassembled WGS sequence"/>
</dbReference>
<dbReference type="EMBL" id="VHSH01000001">
    <property type="protein sequence ID" value="TQV83698.1"/>
    <property type="molecule type" value="Genomic_DNA"/>
</dbReference>